<evidence type="ECO:0000313" key="1">
    <source>
        <dbReference type="EMBL" id="CDL65195.1"/>
    </source>
</evidence>
<evidence type="ECO:0000313" key="2">
    <source>
        <dbReference type="Proteomes" id="UP000030925"/>
    </source>
</evidence>
<protein>
    <submittedName>
        <fullName evidence="1">Putative transglycosylase</fullName>
    </submittedName>
</protein>
<proteinExistence type="predicted"/>
<accession>A0A0A8KXE2</accession>
<dbReference type="EMBL" id="HG796219">
    <property type="protein sequence ID" value="CDL65195.1"/>
    <property type="molecule type" value="Genomic_DNA"/>
</dbReference>
<dbReference type="Proteomes" id="UP000030925">
    <property type="component" value="Genome"/>
</dbReference>
<sequence length="1697" mass="184322">MADPIGIRQNNPGNIRFGAGFDGEEEGDKGFGAYPTPVAGGTALIKNLVAYDVKHGLNTVQGIVGRWAPRNENDTTAYINSVAADLGVGSGDVLNMKDPGTLAKLATAISKHEGNGAVFNGDFYKALTGNNPELAAYIASQKMPSFSKQQARSAAYRANPYSPGEPGMNHNDTAAIDAVWNQPDVIGQAATLQAGREIAAQTRWAGLGESFVDSWVNNTVTGRIIDMTKRGEVDPNFKIEQEQFDQMATAGVLQNKQLSDFVSGAYNAEDFQRRLELAQERNDYFQRASNTAGLASAGATTMQLIGGMADPVAIIATLGAGWAANAARAGAAASVGASAMGGAVGNIAVGEFVNHADNQQFSWGELISQGIQGAALGTLGHLLSHNKAAAGERAPAPGTPVPEIDPVLRPIAAAVQESMQSNLNAAWEAGRRVAANPLAAFSRDGLSAELHDVPTSPAFSLKPKLAGAAVSEEHAALSAGDIGARTGYTPVSTLLDSRYNRLHDQGVIMELRTASDLNAASPFPTLLDSRYNRLHDQGVIMELRTASDLNAASPFHAKYGEAIPEDAKAFYSPQDDRVYVFRDRLSAAEAADPTGLIMHEVGVHYGLERMVGTENFSKLLKAVDDAQDPRVLEAKTRVPKDTPEHIKLEEALGYLAEKHPQLAVTSRIVSSIRNWLRDNIPAFRRMALTTNDVLQYVRGSVKNARKHGKLSMDSTFPFVWHGSPVRGIEQMDLRFAGTGEGAHAYGFGHYVTSEKGTAIDYRNKEATRRGLAADEGGLYRLRVNTTQDRIMRWDRPLSEQPSIQALLKGHVPFEAGETGQAVYERLSKKLGGQKAASEYLNEAGVHGLRYDSGRSRGTPNPNSNYVLFHDDHLDISNRYSRGAAQVFPSNAARVQLRMSKVASDIADRASKWVEDTSPESKAQRERLEKWYNEQRVNLGADKVATWIDSPGLIVQRDKSKVARYLGAHLFEDATGIGKRESTVAIDYERTQFGYKAMALPSLKENLVKGFTPMEKAQYMMGFAKAAEDRVWRQVAEERLAHRAANEAGVKFESSAPDHIRAMAKTLDDFYDKVTADGRLAGNPYADAVRGGGFVGFMPYAWQWERIADAHSKDAPRFAALHENLTQQYAERIVDPAIDELLKKNPAAAPDEIKNLRDRMNEKVGHLVDTKLNDLMADPQSRINHFDQKFEVIAGDLLKENFDGAVIDANLLQQFKEQLADIRTDRNRTELDLTRKVNNVSLLDFMDHNGERMVTHGSHRFAGLNALARKGFIDEGDATAALEAARKDGASRETLQALDFGFRSFGLGQLRNHERAAFSTLRNFTYAATMGKLGLSVLADAANVIAASGVSGFMRAIGGSFSKNTEFLKQMAVDAPSLLGQDYRLHSLTPDVSATGRVMLGEGSNLNRMSQRATQLVSWLNGSNVVGTMLHRGFLPVFAEDLLRTIKGENGGMSLRRMADVGLDPETMGRIKAQLDQFDKGRERGGRINWDQWEDQAAADKLIEAMHRGTYQTFQRAMVGEAPMWLSESNAGSLFGQFRRYGIVSSEKQLARNVAIGDMNTVNAFVLGTAWAGMLYYARLQLNSMGKTDAQKQKYIEDNTKGFKLAAGVFTLMNMSGVLPDTLNLGELVFGGTAYNQVGSPIAAMGYLGNIGTAMHSAGSLATGQSANKGQDAKNILRIAPLANSIVGTYVANSIAAK</sequence>
<reference evidence="1 2" key="1">
    <citation type="submission" date="2013-10" db="EMBL/GenBank/DDBJ databases">
        <title>Novel phages display a temperature dependent lifestyle choice that underpins the population dynamics of a tropical bacterial pathogen.</title>
        <authorList>
            <person name="Shan J."/>
            <person name="Korbrisate S."/>
            <person name="Adler-Lazer N."/>
            <person name="Clokie M."/>
            <person name="Galyov E."/>
        </authorList>
    </citation>
    <scope>NUCLEOTIDE SEQUENCE [LARGE SCALE GENOMIC DNA]</scope>
</reference>
<organism evidence="1 2">
    <name type="scientific">Burkholderia phage Bp-AMP2</name>
    <dbReference type="NCBI Taxonomy" id="1437328"/>
    <lineage>
        <taxon>Viruses</taxon>
        <taxon>Duplodnaviria</taxon>
        <taxon>Heunggongvirae</taxon>
        <taxon>Uroviricota</taxon>
        <taxon>Caudoviricetes</taxon>
        <taxon>Autographivirales</taxon>
        <taxon>Autonotataviridae</taxon>
        <taxon>Ampunavirus</taxon>
        <taxon>Ampunavirus BpAMP1</taxon>
    </lineage>
</organism>
<name>A0A0A8KXE2_9CAUD</name>